<protein>
    <recommendedName>
        <fullName evidence="3">RlpA-like protein double-psi beta-barrel domain-containing protein</fullName>
    </recommendedName>
</protein>
<evidence type="ECO:0000259" key="3">
    <source>
        <dbReference type="Pfam" id="PF03330"/>
    </source>
</evidence>
<dbReference type="PANTHER" id="PTHR31836:SF28">
    <property type="entry name" value="SRCR DOMAIN-CONTAINING PROTEIN-RELATED"/>
    <property type="match status" value="1"/>
</dbReference>
<dbReference type="SUPFAM" id="SSF50685">
    <property type="entry name" value="Barwin-like endoglucanases"/>
    <property type="match status" value="1"/>
</dbReference>
<accession>A0A8H7SB60</accession>
<evidence type="ECO:0000313" key="4">
    <source>
        <dbReference type="EMBL" id="KAG2225042.1"/>
    </source>
</evidence>
<organism evidence="4 5">
    <name type="scientific">Circinella minor</name>
    <dbReference type="NCBI Taxonomy" id="1195481"/>
    <lineage>
        <taxon>Eukaryota</taxon>
        <taxon>Fungi</taxon>
        <taxon>Fungi incertae sedis</taxon>
        <taxon>Mucoromycota</taxon>
        <taxon>Mucoromycotina</taxon>
        <taxon>Mucoromycetes</taxon>
        <taxon>Mucorales</taxon>
        <taxon>Lichtheimiaceae</taxon>
        <taxon>Circinella</taxon>
    </lineage>
</organism>
<dbReference type="CDD" id="cd22191">
    <property type="entry name" value="DPBB_RlpA_EXP_N-like"/>
    <property type="match status" value="1"/>
</dbReference>
<dbReference type="Proteomes" id="UP000646827">
    <property type="component" value="Unassembled WGS sequence"/>
</dbReference>
<dbReference type="InterPro" id="IPR009009">
    <property type="entry name" value="RlpA-like_DPBB"/>
</dbReference>
<sequence length="160" mass="17389">MAESYPRLQKRGKKKPKKNNNSDSNIAGIIVADVTDAVNNVVSGFFDGWATFFHPATEGGKYGACYGYEESDHSNIVALSSDLYGDTSKNSRWCGRTVYIETEDGRSTTANITDACPTCKGRSLDLTPAVFNRIANPKDGIVRIRWCTCGTKGCDADACK</sequence>
<evidence type="ECO:0000256" key="2">
    <source>
        <dbReference type="SAM" id="MobiDB-lite"/>
    </source>
</evidence>
<feature type="compositionally biased region" description="Basic residues" evidence="2">
    <location>
        <begin position="8"/>
        <end position="18"/>
    </location>
</feature>
<evidence type="ECO:0000256" key="1">
    <source>
        <dbReference type="ARBA" id="ARBA00022729"/>
    </source>
</evidence>
<dbReference type="EMBL" id="JAEPRB010000033">
    <property type="protein sequence ID" value="KAG2225042.1"/>
    <property type="molecule type" value="Genomic_DNA"/>
</dbReference>
<keyword evidence="1" id="KW-0732">Signal</keyword>
<reference evidence="4 5" key="1">
    <citation type="submission" date="2020-12" db="EMBL/GenBank/DDBJ databases">
        <title>Metabolic potential, ecology and presence of endohyphal bacteria is reflected in genomic diversity of Mucoromycotina.</title>
        <authorList>
            <person name="Muszewska A."/>
            <person name="Okrasinska A."/>
            <person name="Steczkiewicz K."/>
            <person name="Drgas O."/>
            <person name="Orlowska M."/>
            <person name="Perlinska-Lenart U."/>
            <person name="Aleksandrzak-Piekarczyk T."/>
            <person name="Szatraj K."/>
            <person name="Zielenkiewicz U."/>
            <person name="Pilsyk S."/>
            <person name="Malc E."/>
            <person name="Mieczkowski P."/>
            <person name="Kruszewska J.S."/>
            <person name="Biernat P."/>
            <person name="Pawlowska J."/>
        </authorList>
    </citation>
    <scope>NUCLEOTIDE SEQUENCE [LARGE SCALE GENOMIC DNA]</scope>
    <source>
        <strain evidence="4 5">CBS 142.35</strain>
    </source>
</reference>
<name>A0A8H7SB60_9FUNG</name>
<proteinExistence type="predicted"/>
<keyword evidence="5" id="KW-1185">Reference proteome</keyword>
<dbReference type="Gene3D" id="2.40.40.10">
    <property type="entry name" value="RlpA-like domain"/>
    <property type="match status" value="1"/>
</dbReference>
<comment type="caution">
    <text evidence="4">The sequence shown here is derived from an EMBL/GenBank/DDBJ whole genome shotgun (WGS) entry which is preliminary data.</text>
</comment>
<dbReference type="Pfam" id="PF03330">
    <property type="entry name" value="DPBB_1"/>
    <property type="match status" value="1"/>
</dbReference>
<feature type="region of interest" description="Disordered" evidence="2">
    <location>
        <begin position="1"/>
        <end position="22"/>
    </location>
</feature>
<gene>
    <name evidence="4" type="ORF">INT45_003242</name>
</gene>
<dbReference type="OrthoDB" id="623670at2759"/>
<dbReference type="InterPro" id="IPR036908">
    <property type="entry name" value="RlpA-like_sf"/>
</dbReference>
<evidence type="ECO:0000313" key="5">
    <source>
        <dbReference type="Proteomes" id="UP000646827"/>
    </source>
</evidence>
<feature type="domain" description="RlpA-like protein double-psi beta-barrel" evidence="3">
    <location>
        <begin position="51"/>
        <end position="145"/>
    </location>
</feature>
<dbReference type="PANTHER" id="PTHR31836">
    <property type="match status" value="1"/>
</dbReference>
<dbReference type="InterPro" id="IPR051477">
    <property type="entry name" value="Expansin_CellWall"/>
</dbReference>
<dbReference type="AlphaFoldDB" id="A0A8H7SB60"/>